<keyword evidence="3" id="KW-1185">Reference proteome</keyword>
<accession>A0ABU5QQ33</accession>
<dbReference type="PANTHER" id="PTHR47799:SF1">
    <property type="entry name" value="OMEGA-AMIDASE YAFV"/>
    <property type="match status" value="1"/>
</dbReference>
<evidence type="ECO:0000313" key="3">
    <source>
        <dbReference type="Proteomes" id="UP001304671"/>
    </source>
</evidence>
<dbReference type="Gene3D" id="3.60.110.10">
    <property type="entry name" value="Carbon-nitrogen hydrolase"/>
    <property type="match status" value="1"/>
</dbReference>
<dbReference type="InterPro" id="IPR052737">
    <property type="entry name" value="Omega-amidase_YafV"/>
</dbReference>
<sequence>MQDLSVTLIQTNLYWENTTANLAMLEEKIALIDTPTDLIILPEMFNSGFTMNVKEVGQPMNFFVQKWMKQQAAQSNAVVTGSFIVKDGNQFFNRLLWMRPDGSFEQYDKRHLFRMGGEHHYFTGGTKKLIVELKGWKICPLICYDLRFPVWSRNVNQAYDLLIYVANWPAVRSKVWDTLLQARAIENQAYVVGLNRVGKDGMELIYSGNSAVIDFKGNQLFYEENIEIVTTQVLHKKSLAEFREQFPAYLDADSFDIKTN</sequence>
<dbReference type="Proteomes" id="UP001304671">
    <property type="component" value="Unassembled WGS sequence"/>
</dbReference>
<dbReference type="SUPFAM" id="SSF56317">
    <property type="entry name" value="Carbon-nitrogen hydrolase"/>
    <property type="match status" value="1"/>
</dbReference>
<dbReference type="EMBL" id="JAYFUL010000022">
    <property type="protein sequence ID" value="MEA5258880.1"/>
    <property type="molecule type" value="Genomic_DNA"/>
</dbReference>
<dbReference type="PANTHER" id="PTHR47799">
    <property type="entry name" value="OMEGA-AMIDASE YAFV"/>
    <property type="match status" value="1"/>
</dbReference>
<dbReference type="InterPro" id="IPR003010">
    <property type="entry name" value="C-N_Hydrolase"/>
</dbReference>
<dbReference type="NCBIfam" id="NF007757">
    <property type="entry name" value="PRK10438.1"/>
    <property type="match status" value="1"/>
</dbReference>
<dbReference type="Pfam" id="PF00795">
    <property type="entry name" value="CN_hydrolase"/>
    <property type="match status" value="1"/>
</dbReference>
<evidence type="ECO:0000259" key="1">
    <source>
        <dbReference type="PROSITE" id="PS50263"/>
    </source>
</evidence>
<gene>
    <name evidence="2" type="ORF">VB264_13870</name>
</gene>
<dbReference type="RefSeq" id="WP_323250302.1">
    <property type="nucleotide sequence ID" value="NZ_JAYFUL010000022.1"/>
</dbReference>
<proteinExistence type="predicted"/>
<dbReference type="CDD" id="cd07575">
    <property type="entry name" value="Xc-1258_like"/>
    <property type="match status" value="1"/>
</dbReference>
<reference evidence="2 3" key="1">
    <citation type="submission" date="2023-12" db="EMBL/GenBank/DDBJ databases">
        <title>Novel species of the genus Arcicella isolated from rivers.</title>
        <authorList>
            <person name="Lu H."/>
        </authorList>
    </citation>
    <scope>NUCLEOTIDE SEQUENCE [LARGE SCALE GENOMIC DNA]</scope>
    <source>
        <strain evidence="2 3">LMG 21963</strain>
    </source>
</reference>
<dbReference type="InterPro" id="IPR036526">
    <property type="entry name" value="C-N_Hydrolase_sf"/>
</dbReference>
<organism evidence="2 3">
    <name type="scientific">Arcicella aquatica</name>
    <dbReference type="NCBI Taxonomy" id="217141"/>
    <lineage>
        <taxon>Bacteria</taxon>
        <taxon>Pseudomonadati</taxon>
        <taxon>Bacteroidota</taxon>
        <taxon>Cytophagia</taxon>
        <taxon>Cytophagales</taxon>
        <taxon>Flectobacillaceae</taxon>
        <taxon>Arcicella</taxon>
    </lineage>
</organism>
<dbReference type="PROSITE" id="PS50263">
    <property type="entry name" value="CN_HYDROLASE"/>
    <property type="match status" value="1"/>
</dbReference>
<feature type="domain" description="CN hydrolase" evidence="1">
    <location>
        <begin position="4"/>
        <end position="259"/>
    </location>
</feature>
<evidence type="ECO:0000313" key="2">
    <source>
        <dbReference type="EMBL" id="MEA5258880.1"/>
    </source>
</evidence>
<name>A0ABU5QQ33_9BACT</name>
<protein>
    <submittedName>
        <fullName evidence="2">Amidohydrolase</fullName>
    </submittedName>
</protein>
<comment type="caution">
    <text evidence="2">The sequence shown here is derived from an EMBL/GenBank/DDBJ whole genome shotgun (WGS) entry which is preliminary data.</text>
</comment>